<name>A0ABR0WIE2_REHGL</name>
<dbReference type="PANTHER" id="PTHR36793:SF1">
    <property type="entry name" value="RIBOSOMAL RNA SMALL SUBUNIT METHYLTRANSFERASE J"/>
    <property type="match status" value="1"/>
</dbReference>
<dbReference type="PANTHER" id="PTHR36793">
    <property type="entry name" value="RIBOSOMAL RNA SMALL SUBUNIT METHYLTRANSFERASE J"/>
    <property type="match status" value="1"/>
</dbReference>
<evidence type="ECO:0000313" key="4">
    <source>
        <dbReference type="EMBL" id="KAK6146636.1"/>
    </source>
</evidence>
<accession>A0ABR0WIE2</accession>
<evidence type="ECO:0000259" key="3">
    <source>
        <dbReference type="Pfam" id="PF22915"/>
    </source>
</evidence>
<comment type="caution">
    <text evidence="4">The sequence shown here is derived from an EMBL/GenBank/DDBJ whole genome shotgun (WGS) entry which is preliminary data.</text>
</comment>
<feature type="transmembrane region" description="Helical" evidence="2">
    <location>
        <begin position="119"/>
        <end position="140"/>
    </location>
</feature>
<evidence type="ECO:0000256" key="2">
    <source>
        <dbReference type="SAM" id="Phobius"/>
    </source>
</evidence>
<dbReference type="EMBL" id="JABTTQ020000011">
    <property type="protein sequence ID" value="KAK6146636.1"/>
    <property type="molecule type" value="Genomic_DNA"/>
</dbReference>
<keyword evidence="5" id="KW-1185">Reference proteome</keyword>
<evidence type="ECO:0000256" key="1">
    <source>
        <dbReference type="SAM" id="MobiDB-lite"/>
    </source>
</evidence>
<feature type="region of interest" description="Disordered" evidence="1">
    <location>
        <begin position="317"/>
        <end position="339"/>
    </location>
</feature>
<organism evidence="4 5">
    <name type="scientific">Rehmannia glutinosa</name>
    <name type="common">Chinese foxglove</name>
    <dbReference type="NCBI Taxonomy" id="99300"/>
    <lineage>
        <taxon>Eukaryota</taxon>
        <taxon>Viridiplantae</taxon>
        <taxon>Streptophyta</taxon>
        <taxon>Embryophyta</taxon>
        <taxon>Tracheophyta</taxon>
        <taxon>Spermatophyta</taxon>
        <taxon>Magnoliopsida</taxon>
        <taxon>eudicotyledons</taxon>
        <taxon>Gunneridae</taxon>
        <taxon>Pentapetalae</taxon>
        <taxon>asterids</taxon>
        <taxon>lamiids</taxon>
        <taxon>Lamiales</taxon>
        <taxon>Orobanchaceae</taxon>
        <taxon>Rehmannieae</taxon>
        <taxon>Rehmannia</taxon>
    </lineage>
</organism>
<dbReference type="InterPro" id="IPR055241">
    <property type="entry name" value="Armadillo_rpt_dom"/>
</dbReference>
<keyword evidence="2" id="KW-0472">Membrane</keyword>
<reference evidence="4 5" key="1">
    <citation type="journal article" date="2021" name="Comput. Struct. Biotechnol. J.">
        <title>De novo genome assembly of the potent medicinal plant Rehmannia glutinosa using nanopore technology.</title>
        <authorList>
            <person name="Ma L."/>
            <person name="Dong C."/>
            <person name="Song C."/>
            <person name="Wang X."/>
            <person name="Zheng X."/>
            <person name="Niu Y."/>
            <person name="Chen S."/>
            <person name="Feng W."/>
        </authorList>
    </citation>
    <scope>NUCLEOTIDE SEQUENCE [LARGE SCALE GENOMIC DNA]</scope>
    <source>
        <strain evidence="4">DH-2019</strain>
    </source>
</reference>
<dbReference type="Pfam" id="PF22915">
    <property type="entry name" value="ARMH5"/>
    <property type="match status" value="1"/>
</dbReference>
<keyword evidence="2" id="KW-1133">Transmembrane helix</keyword>
<keyword evidence="2" id="KW-0812">Transmembrane</keyword>
<sequence>MATSTGSLTASCCYCYNSSRVANSLFPKTRRCTSQFPLSLSFSSISSSPSRPIVAKALSSSDKNKDNSNKIEQQVEEEEEEVEEELPWIQEKALDLVEFTGSVTQAIPGPRVGRSSLPWVLAVPLAYLGVTFVIAFVKTVRKFSSPREKRRKLVNKNAMLCKSIDELFEKGMDEVEESELKGLMQKTGFDMEEILRKYIRYVLNEKPFNPDLISNLIQLRKKTMLDDSQVAGILNEISRRIVKDKGPVVMDMSGYSEKGFKRKLAVQALFGKVYYLSELPEFCSKDSSLTVKEIFGVADEDAEKLRLHTVSEAGDLDSLEKMIDGSDTEESSDESSNAS</sequence>
<dbReference type="Proteomes" id="UP001318860">
    <property type="component" value="Unassembled WGS sequence"/>
</dbReference>
<protein>
    <recommendedName>
        <fullName evidence="3">Armadillo-like repeats domain-containing protein</fullName>
    </recommendedName>
</protein>
<evidence type="ECO:0000313" key="5">
    <source>
        <dbReference type="Proteomes" id="UP001318860"/>
    </source>
</evidence>
<gene>
    <name evidence="4" type="ORF">DH2020_020505</name>
</gene>
<feature type="domain" description="Armadillo-like repeats" evidence="3">
    <location>
        <begin position="187"/>
        <end position="278"/>
    </location>
</feature>
<proteinExistence type="predicted"/>